<accession>A0A7J7NAU4</accession>
<evidence type="ECO:0000313" key="1">
    <source>
        <dbReference type="EMBL" id="KAF6164140.1"/>
    </source>
</evidence>
<dbReference type="Proteomes" id="UP000541444">
    <property type="component" value="Unassembled WGS sequence"/>
</dbReference>
<comment type="caution">
    <text evidence="1">The sequence shown here is derived from an EMBL/GenBank/DDBJ whole genome shotgun (WGS) entry which is preliminary data.</text>
</comment>
<organism evidence="1 2">
    <name type="scientific">Kingdonia uniflora</name>
    <dbReference type="NCBI Taxonomy" id="39325"/>
    <lineage>
        <taxon>Eukaryota</taxon>
        <taxon>Viridiplantae</taxon>
        <taxon>Streptophyta</taxon>
        <taxon>Embryophyta</taxon>
        <taxon>Tracheophyta</taxon>
        <taxon>Spermatophyta</taxon>
        <taxon>Magnoliopsida</taxon>
        <taxon>Ranunculales</taxon>
        <taxon>Circaeasteraceae</taxon>
        <taxon>Kingdonia</taxon>
    </lineage>
</organism>
<reference evidence="1 2" key="1">
    <citation type="journal article" date="2020" name="IScience">
        <title>Genome Sequencing of the Endangered Kingdonia uniflora (Circaeasteraceae, Ranunculales) Reveals Potential Mechanisms of Evolutionary Specialization.</title>
        <authorList>
            <person name="Sun Y."/>
            <person name="Deng T."/>
            <person name="Zhang A."/>
            <person name="Moore M.J."/>
            <person name="Landis J.B."/>
            <person name="Lin N."/>
            <person name="Zhang H."/>
            <person name="Zhang X."/>
            <person name="Huang J."/>
            <person name="Zhang X."/>
            <person name="Sun H."/>
            <person name="Wang H."/>
        </authorList>
    </citation>
    <scope>NUCLEOTIDE SEQUENCE [LARGE SCALE GENOMIC DNA]</scope>
    <source>
        <strain evidence="1">TB1705</strain>
        <tissue evidence="1">Leaf</tissue>
    </source>
</reference>
<sequence length="94" mass="10839">MLPMLNEIGYEVESIVGNVAENTVIEIIVTDKIDFERIEEEEEGVSLSYFVKDVESRTSYCVVDCSYPFVLEMKIVRVNNLRGGVERRADIFER</sequence>
<evidence type="ECO:0000313" key="2">
    <source>
        <dbReference type="Proteomes" id="UP000541444"/>
    </source>
</evidence>
<keyword evidence="2" id="KW-1185">Reference proteome</keyword>
<proteinExistence type="predicted"/>
<dbReference type="EMBL" id="JACGCM010000940">
    <property type="protein sequence ID" value="KAF6164140.1"/>
    <property type="molecule type" value="Genomic_DNA"/>
</dbReference>
<gene>
    <name evidence="1" type="ORF">GIB67_017724</name>
</gene>
<name>A0A7J7NAU4_9MAGN</name>
<protein>
    <submittedName>
        <fullName evidence="1">Uncharacterized protein</fullName>
    </submittedName>
</protein>
<dbReference type="AlphaFoldDB" id="A0A7J7NAU4"/>